<dbReference type="EMBL" id="BMAV01004651">
    <property type="protein sequence ID" value="GFY45132.1"/>
    <property type="molecule type" value="Genomic_DNA"/>
</dbReference>
<dbReference type="AlphaFoldDB" id="A0A8X6X2U0"/>
<organism evidence="1 2">
    <name type="scientific">Trichonephila inaurata madagascariensis</name>
    <dbReference type="NCBI Taxonomy" id="2747483"/>
    <lineage>
        <taxon>Eukaryota</taxon>
        <taxon>Metazoa</taxon>
        <taxon>Ecdysozoa</taxon>
        <taxon>Arthropoda</taxon>
        <taxon>Chelicerata</taxon>
        <taxon>Arachnida</taxon>
        <taxon>Araneae</taxon>
        <taxon>Araneomorphae</taxon>
        <taxon>Entelegynae</taxon>
        <taxon>Araneoidea</taxon>
        <taxon>Nephilidae</taxon>
        <taxon>Trichonephila</taxon>
        <taxon>Trichonephila inaurata</taxon>
    </lineage>
</organism>
<evidence type="ECO:0000313" key="1">
    <source>
        <dbReference type="EMBL" id="GFY45132.1"/>
    </source>
</evidence>
<evidence type="ECO:0000313" key="2">
    <source>
        <dbReference type="Proteomes" id="UP000886998"/>
    </source>
</evidence>
<accession>A0A8X6X2U0</accession>
<name>A0A8X6X2U0_9ARAC</name>
<keyword evidence="2" id="KW-1185">Reference proteome</keyword>
<comment type="caution">
    <text evidence="1">The sequence shown here is derived from an EMBL/GenBank/DDBJ whole genome shotgun (WGS) entry which is preliminary data.</text>
</comment>
<dbReference type="Proteomes" id="UP000886998">
    <property type="component" value="Unassembled WGS sequence"/>
</dbReference>
<reference evidence="1" key="1">
    <citation type="submission" date="2020-08" db="EMBL/GenBank/DDBJ databases">
        <title>Multicomponent nature underlies the extraordinary mechanical properties of spider dragline silk.</title>
        <authorList>
            <person name="Kono N."/>
            <person name="Nakamura H."/>
            <person name="Mori M."/>
            <person name="Yoshida Y."/>
            <person name="Ohtoshi R."/>
            <person name="Malay A.D."/>
            <person name="Moran D.A.P."/>
            <person name="Tomita M."/>
            <person name="Numata K."/>
            <person name="Arakawa K."/>
        </authorList>
    </citation>
    <scope>NUCLEOTIDE SEQUENCE</scope>
</reference>
<gene>
    <name evidence="1" type="ORF">TNIN_421501</name>
</gene>
<sequence>MHNTSTNADTAYTVEVLKETMPFFGSLRRQLILTVTACVQLILHIPVSSRFNDYSKNKLQSITSRDCSNFSCLSNFLLDFIFKASF</sequence>
<protein>
    <submittedName>
        <fullName evidence="1">Uncharacterized protein</fullName>
    </submittedName>
</protein>
<proteinExistence type="predicted"/>